<dbReference type="SUPFAM" id="SSF52540">
    <property type="entry name" value="P-loop containing nucleoside triphosphate hydrolases"/>
    <property type="match status" value="1"/>
</dbReference>
<dbReference type="Pfam" id="PF10593">
    <property type="entry name" value="Z1"/>
    <property type="match status" value="1"/>
</dbReference>
<dbReference type="eggNOG" id="COG1100">
    <property type="taxonomic scope" value="Bacteria"/>
</dbReference>
<evidence type="ECO:0000259" key="1">
    <source>
        <dbReference type="Pfam" id="PF10593"/>
    </source>
</evidence>
<keyword evidence="3" id="KW-1185">Reference proteome</keyword>
<dbReference type="InterPro" id="IPR027417">
    <property type="entry name" value="P-loop_NTPase"/>
</dbReference>
<comment type="caution">
    <text evidence="2">The sequence shown here is derived from an EMBL/GenBank/DDBJ whole genome shotgun (WGS) entry which is preliminary data.</text>
</comment>
<accession>H0QTQ2</accession>
<gene>
    <name evidence="2" type="ORF">ARGLB_113_00590</name>
</gene>
<name>H0QTQ2_ARTG1</name>
<sequence>MGLGMGAPEYSDADVERMADTVAALVAGGMTLQGAQTALAYAPGELVHAGRLLYENRLNLIKDFPDPEILAEKERRAGFWYSGPRNDDVVWPTLKSRLLEELPEAAVDGVDAASSKVIGLGSPPGKESIKTRGLVLGYVQSGKTTNFMSVVAKAADVGYRLIIVLTGTTENLRTQTQDRINDYLIKPCNSIWNPLTSVDLDFSMTTPADAILSNTSMRSIAVVKKNPARLRRLHKWIKTASVTTRQNCPILIIDDEADQASIDVGTKRQSTINGLIRDLLSNPKAAYIAYTATPFANLLIDPSVEHDLYPRDFIVDLPRPDNYFGAERIFGQLEGESLEDSVDDGLDVVRLISESEVDGVRPPRNKTLLEQWSPEVPDAMDAAIRWFLLATAARRLRAGKVAHSSMLIHTSMLAGAHEKTAEAVVDHLDGLRAGLVNEAPAAFDIFRDLWDSESARVTADSFGNQPIAFDDLMPHLIETARASKVIVDNYQSNDRLEYDKDHPQTAIVIGGNTLSRGLTLEGLTSSYFVRASSAYDTLLQMGRWFGYRVGYEDLIRIWMSSELKSWFFMLSVVEAEIRAEIQVYEAEGKTPAELPVKIRTHPQMSVTSAAKMRSAVKAQVSYSGRRVQTIMFKEDDQGWLKENITATKTLFERLISEGHDENELDASRRGFRDVSADHILNLLASYQVHEAAKSIDKDAIRRYIEKERAEGDLKRWDVVLMEPYNGEEELDLGLKGKVRLLRRKKMYIPSDDGTANLKAIASTSDRVADLGVDLDFLRKSLNLKSTDKITDRQLLQFRQLRQTERTGLLCIYPIGKESDPDPGKSAQGPVENRRVPLSAAADVIGLCFMFPDSRNPRSAVDYIAAKVDAEYLEALEEELEAADKLDEAKAAEDELVTA</sequence>
<feature type="domain" description="Putative endonuclease Z1" evidence="1">
    <location>
        <begin position="380"/>
        <end position="603"/>
    </location>
</feature>
<organism evidence="2 3">
    <name type="scientific">Arthrobacter globiformis (strain ATCC 8010 / DSM 20124 / JCM 1332 / NBRC 12137 / NCIMB 8907 / NRRL B-2979 / 168)</name>
    <dbReference type="NCBI Taxonomy" id="1077972"/>
    <lineage>
        <taxon>Bacteria</taxon>
        <taxon>Bacillati</taxon>
        <taxon>Actinomycetota</taxon>
        <taxon>Actinomycetes</taxon>
        <taxon>Micrococcales</taxon>
        <taxon>Micrococcaceae</taxon>
        <taxon>Arthrobacter</taxon>
    </lineage>
</organism>
<evidence type="ECO:0000313" key="2">
    <source>
        <dbReference type="EMBL" id="GAB16203.1"/>
    </source>
</evidence>
<proteinExistence type="predicted"/>
<evidence type="ECO:0000313" key="3">
    <source>
        <dbReference type="Proteomes" id="UP000003828"/>
    </source>
</evidence>
<dbReference type="AlphaFoldDB" id="H0QTQ2"/>
<dbReference type="EMBL" id="BAEG01000113">
    <property type="protein sequence ID" value="GAB16203.1"/>
    <property type="molecule type" value="Genomic_DNA"/>
</dbReference>
<reference evidence="2 3" key="1">
    <citation type="submission" date="2011-12" db="EMBL/GenBank/DDBJ databases">
        <title>Whole genome shotgun sequence of Arthrobacter globiformis NBRC 12137.</title>
        <authorList>
            <person name="Miyazawa S."/>
            <person name="Hosoyama A."/>
            <person name="Tsuchikane K."/>
            <person name="Katsumata H."/>
            <person name="Yamazaki S."/>
            <person name="Fujita N."/>
        </authorList>
    </citation>
    <scope>NUCLEOTIDE SEQUENCE [LARGE SCALE GENOMIC DNA]</scope>
    <source>
        <strain evidence="2 3">NBRC 12137</strain>
    </source>
</reference>
<protein>
    <recommendedName>
        <fullName evidence="1">Putative endonuclease Z1 domain-containing protein</fullName>
    </recommendedName>
</protein>
<dbReference type="STRING" id="1077972.ARGLB_113_00590"/>
<dbReference type="InterPro" id="IPR018310">
    <property type="entry name" value="Put_endonuclease_Z1-dom"/>
</dbReference>
<dbReference type="Proteomes" id="UP000003828">
    <property type="component" value="Unassembled WGS sequence"/>
</dbReference>